<evidence type="ECO:0000313" key="3">
    <source>
        <dbReference type="Proteomes" id="UP000663861"/>
    </source>
</evidence>
<protein>
    <submittedName>
        <fullName evidence="2">Uncharacterized protein</fullName>
    </submittedName>
</protein>
<reference evidence="2" key="1">
    <citation type="submission" date="2021-01" db="EMBL/GenBank/DDBJ databases">
        <authorList>
            <person name="Kaushik A."/>
        </authorList>
    </citation>
    <scope>NUCLEOTIDE SEQUENCE</scope>
    <source>
        <strain evidence="2">AG4-RS23</strain>
    </source>
</reference>
<dbReference type="AlphaFoldDB" id="A0A8H3HGM6"/>
<organism evidence="2 3">
    <name type="scientific">Rhizoctonia solani</name>
    <dbReference type="NCBI Taxonomy" id="456999"/>
    <lineage>
        <taxon>Eukaryota</taxon>
        <taxon>Fungi</taxon>
        <taxon>Dikarya</taxon>
        <taxon>Basidiomycota</taxon>
        <taxon>Agaricomycotina</taxon>
        <taxon>Agaricomycetes</taxon>
        <taxon>Cantharellales</taxon>
        <taxon>Ceratobasidiaceae</taxon>
        <taxon>Rhizoctonia</taxon>
    </lineage>
</organism>
<evidence type="ECO:0000256" key="1">
    <source>
        <dbReference type="SAM" id="MobiDB-lite"/>
    </source>
</evidence>
<feature type="region of interest" description="Disordered" evidence="1">
    <location>
        <begin position="356"/>
        <end position="383"/>
    </location>
</feature>
<feature type="compositionally biased region" description="Polar residues" evidence="1">
    <location>
        <begin position="203"/>
        <end position="221"/>
    </location>
</feature>
<feature type="region of interest" description="Disordered" evidence="1">
    <location>
        <begin position="100"/>
        <end position="231"/>
    </location>
</feature>
<accession>A0A8H3HGM6</accession>
<proteinExistence type="predicted"/>
<feature type="compositionally biased region" description="Polar residues" evidence="1">
    <location>
        <begin position="356"/>
        <end position="367"/>
    </location>
</feature>
<dbReference type="EMBL" id="CAJMWY010003900">
    <property type="protein sequence ID" value="CAE6511042.1"/>
    <property type="molecule type" value="Genomic_DNA"/>
</dbReference>
<sequence length="478" mass="51129">MSKAAASLAAVSDYCEENYSFETGHSEHHNDWIHSPDWIQSGYSLPSVVTDPGDTSMYALDEGYKLTKLDEVAPLEETLESSQQDRSSGLKPLVNVAASEPTSLPKSQPTSIPESIVQTSPIPSSSQYTSDTTRSVTKPTPPTNPIGLKDDPPPRNNIATAPKPGTKASLPGASASAQASVPITNAAPASAKKGSESAGSNAPSRQPIDTNVKPSPSSTAPGKTGGLPSPTRIILERGFDSLPALCHVAKRCAKTVCLYNHSGLTAAISVGVMLKANTKLPVMLPASTKQDKLAAAVNKFNASQSGILLWPGCITLLKIAGLAESPDIQLIQLGQPIQTSDVTKCPMTTVILSRSDLTQSQTSQSKNYSEDPLSDTCNQQGPASQLQPFRAWLRSRLSDDSYARGFYWDWYLHNRRRNPKQGVIDTLMLANQYAEEFLLRGERNLYGELVGGRITVTEGTVKNQKLEGAVQMGVLLVA</sequence>
<dbReference type="Proteomes" id="UP000663861">
    <property type="component" value="Unassembled WGS sequence"/>
</dbReference>
<feature type="compositionally biased region" description="Low complexity" evidence="1">
    <location>
        <begin position="186"/>
        <end position="202"/>
    </location>
</feature>
<evidence type="ECO:0000313" key="2">
    <source>
        <dbReference type="EMBL" id="CAE6511042.1"/>
    </source>
</evidence>
<comment type="caution">
    <text evidence="2">The sequence shown here is derived from an EMBL/GenBank/DDBJ whole genome shotgun (WGS) entry which is preliminary data.</text>
</comment>
<name>A0A8H3HGM6_9AGAM</name>
<gene>
    <name evidence="2" type="ORF">RDB_LOCUS138113</name>
</gene>
<feature type="compositionally biased region" description="Polar residues" evidence="1">
    <location>
        <begin position="100"/>
        <end position="138"/>
    </location>
</feature>